<keyword evidence="8" id="KW-1185">Reference proteome</keyword>
<keyword evidence="4 6" id="KW-1133">Transmembrane helix</keyword>
<feature type="transmembrane region" description="Helical" evidence="6">
    <location>
        <begin position="117"/>
        <end position="137"/>
    </location>
</feature>
<comment type="caution">
    <text evidence="6">Lacks conserved residue(s) required for the propagation of feature annotation.</text>
</comment>
<dbReference type="Proteomes" id="UP000235371">
    <property type="component" value="Unassembled WGS sequence"/>
</dbReference>
<keyword evidence="5 6" id="KW-0472">Membrane</keyword>
<comment type="subcellular location">
    <subcellularLocation>
        <location evidence="1 6">Membrane</location>
        <topology evidence="1 6">Multi-pass membrane protein</topology>
    </subcellularLocation>
</comment>
<dbReference type="AlphaFoldDB" id="A0A2J6TPV4"/>
<dbReference type="InParanoid" id="A0A2J6TPV4"/>
<dbReference type="EMBL" id="KZ613747">
    <property type="protein sequence ID" value="PMD65053.1"/>
    <property type="molecule type" value="Genomic_DNA"/>
</dbReference>
<dbReference type="Pfam" id="PF03134">
    <property type="entry name" value="TB2_DP1_HVA22"/>
    <property type="match status" value="1"/>
</dbReference>
<organism evidence="7 8">
    <name type="scientific">Hyaloscypha bicolor E</name>
    <dbReference type="NCBI Taxonomy" id="1095630"/>
    <lineage>
        <taxon>Eukaryota</taxon>
        <taxon>Fungi</taxon>
        <taxon>Dikarya</taxon>
        <taxon>Ascomycota</taxon>
        <taxon>Pezizomycotina</taxon>
        <taxon>Leotiomycetes</taxon>
        <taxon>Helotiales</taxon>
        <taxon>Hyaloscyphaceae</taxon>
        <taxon>Hyaloscypha</taxon>
        <taxon>Hyaloscypha bicolor</taxon>
    </lineage>
</organism>
<evidence type="ECO:0000256" key="3">
    <source>
        <dbReference type="ARBA" id="ARBA00022692"/>
    </source>
</evidence>
<keyword evidence="3 6" id="KW-0812">Transmembrane</keyword>
<evidence type="ECO:0000313" key="7">
    <source>
        <dbReference type="EMBL" id="PMD65053.1"/>
    </source>
</evidence>
<dbReference type="FunCoup" id="A0A2J6TPV4">
    <property type="interactions" value="375"/>
</dbReference>
<dbReference type="GeneID" id="36579177"/>
<proteinExistence type="inferred from homology"/>
<name>A0A2J6TPV4_9HELO</name>
<reference evidence="7 8" key="1">
    <citation type="submission" date="2016-04" db="EMBL/GenBank/DDBJ databases">
        <title>A degradative enzymes factory behind the ericoid mycorrhizal symbiosis.</title>
        <authorList>
            <consortium name="DOE Joint Genome Institute"/>
            <person name="Martino E."/>
            <person name="Morin E."/>
            <person name="Grelet G."/>
            <person name="Kuo A."/>
            <person name="Kohler A."/>
            <person name="Daghino S."/>
            <person name="Barry K."/>
            <person name="Choi C."/>
            <person name="Cichocki N."/>
            <person name="Clum A."/>
            <person name="Copeland A."/>
            <person name="Hainaut M."/>
            <person name="Haridas S."/>
            <person name="Labutti K."/>
            <person name="Lindquist E."/>
            <person name="Lipzen A."/>
            <person name="Khouja H.-R."/>
            <person name="Murat C."/>
            <person name="Ohm R."/>
            <person name="Olson A."/>
            <person name="Spatafora J."/>
            <person name="Veneault-Fourrey C."/>
            <person name="Henrissat B."/>
            <person name="Grigoriev I."/>
            <person name="Martin F."/>
            <person name="Perotto S."/>
        </authorList>
    </citation>
    <scope>NUCLEOTIDE SEQUENCE [LARGE SCALE GENOMIC DNA]</scope>
    <source>
        <strain evidence="7 8">E</strain>
    </source>
</reference>
<feature type="transmembrane region" description="Helical" evidence="6">
    <location>
        <begin position="92"/>
        <end position="111"/>
    </location>
</feature>
<evidence type="ECO:0000256" key="5">
    <source>
        <dbReference type="ARBA" id="ARBA00023136"/>
    </source>
</evidence>
<dbReference type="OrthoDB" id="10009287at2759"/>
<evidence type="ECO:0000256" key="1">
    <source>
        <dbReference type="ARBA" id="ARBA00004141"/>
    </source>
</evidence>
<dbReference type="RefSeq" id="XP_024741957.1">
    <property type="nucleotide sequence ID" value="XM_024871095.1"/>
</dbReference>
<dbReference type="PANTHER" id="PTHR12300:SF161">
    <property type="entry name" value="RECEPTOR EXPRESSION-ENHANCING PROTEIN"/>
    <property type="match status" value="1"/>
</dbReference>
<comment type="similarity">
    <text evidence="2 6">Belongs to the DP1 family.</text>
</comment>
<evidence type="ECO:0000256" key="6">
    <source>
        <dbReference type="RuleBase" id="RU362006"/>
    </source>
</evidence>
<dbReference type="GO" id="GO:0016020">
    <property type="term" value="C:membrane"/>
    <property type="evidence" value="ECO:0007669"/>
    <property type="project" value="UniProtKB-SubCell"/>
</dbReference>
<protein>
    <recommendedName>
        <fullName evidence="6">Protein YOP1</fullName>
    </recommendedName>
</protein>
<dbReference type="STRING" id="1095630.A0A2J6TPV4"/>
<gene>
    <name evidence="7" type="ORF">K444DRAFT_212182</name>
</gene>
<sequence>MSSFQDKAQGHIANLDKELSKYPVLNNLEKQTSIPKSYAVLGLVSCYFFFIFFNIGGQLLVNFAGFVIPGYYSLEALFSVSKADDTQWLTYWVVYAFLTVFESAISAVYWFPFYYTFKFIFVLWLALPITGGAQIIFRSFIQPVFARYFSGPGSTAANLRSKVDSASSDKTL</sequence>
<dbReference type="InterPro" id="IPR004345">
    <property type="entry name" value="TB2_DP1_HVA22"/>
</dbReference>
<evidence type="ECO:0000313" key="8">
    <source>
        <dbReference type="Proteomes" id="UP000235371"/>
    </source>
</evidence>
<accession>A0A2J6TPV4</accession>
<dbReference type="PANTHER" id="PTHR12300">
    <property type="entry name" value="HVA22-LIKE PROTEINS"/>
    <property type="match status" value="1"/>
</dbReference>
<evidence type="ECO:0000256" key="4">
    <source>
        <dbReference type="ARBA" id="ARBA00022989"/>
    </source>
</evidence>
<evidence type="ECO:0000256" key="2">
    <source>
        <dbReference type="ARBA" id="ARBA00008573"/>
    </source>
</evidence>